<protein>
    <submittedName>
        <fullName evidence="1">Uncharacterized protein</fullName>
    </submittedName>
</protein>
<accession>A0A9X6RKP6</accession>
<dbReference type="EMBL" id="MTYJ01000221">
    <property type="protein sequence ID" value="OWA51319.1"/>
    <property type="molecule type" value="Genomic_DNA"/>
</dbReference>
<name>A0A9X6RKP6_HYPEX</name>
<dbReference type="Proteomes" id="UP000192578">
    <property type="component" value="Unassembled WGS sequence"/>
</dbReference>
<sequence length="81" mass="9024">MSPFSTLAQHCSPAFQRRNPLRALFGVLRSTSVTPRRVLESRPFLSPVAVLTDVVGLQDRTSAVDVAIGLNRRTNYRDRAN</sequence>
<evidence type="ECO:0000313" key="2">
    <source>
        <dbReference type="Proteomes" id="UP000192578"/>
    </source>
</evidence>
<gene>
    <name evidence="1" type="ORF">BV898_15806</name>
</gene>
<proteinExistence type="predicted"/>
<organism evidence="1 2">
    <name type="scientific">Hypsibius exemplaris</name>
    <name type="common">Freshwater tardigrade</name>
    <dbReference type="NCBI Taxonomy" id="2072580"/>
    <lineage>
        <taxon>Eukaryota</taxon>
        <taxon>Metazoa</taxon>
        <taxon>Ecdysozoa</taxon>
        <taxon>Tardigrada</taxon>
        <taxon>Eutardigrada</taxon>
        <taxon>Parachela</taxon>
        <taxon>Hypsibioidea</taxon>
        <taxon>Hypsibiidae</taxon>
        <taxon>Hypsibius</taxon>
    </lineage>
</organism>
<reference evidence="2" key="1">
    <citation type="submission" date="2017-01" db="EMBL/GenBank/DDBJ databases">
        <title>Comparative genomics of anhydrobiosis in the tardigrade Hypsibius dujardini.</title>
        <authorList>
            <person name="Yoshida Y."/>
            <person name="Koutsovoulos G."/>
            <person name="Laetsch D."/>
            <person name="Stevens L."/>
            <person name="Kumar S."/>
            <person name="Horikawa D."/>
            <person name="Ishino K."/>
            <person name="Komine S."/>
            <person name="Tomita M."/>
            <person name="Blaxter M."/>
            <person name="Arakawa K."/>
        </authorList>
    </citation>
    <scope>NUCLEOTIDE SEQUENCE [LARGE SCALE GENOMIC DNA]</scope>
    <source>
        <strain evidence="2">Z151</strain>
    </source>
</reference>
<evidence type="ECO:0000313" key="1">
    <source>
        <dbReference type="EMBL" id="OWA51319.1"/>
    </source>
</evidence>
<comment type="caution">
    <text evidence="1">The sequence shown here is derived from an EMBL/GenBank/DDBJ whole genome shotgun (WGS) entry which is preliminary data.</text>
</comment>
<keyword evidence="2" id="KW-1185">Reference proteome</keyword>
<dbReference type="AlphaFoldDB" id="A0A9X6RKP6"/>